<dbReference type="Pfam" id="PF24332">
    <property type="entry name" value="DUF7500"/>
    <property type="match status" value="1"/>
</dbReference>
<dbReference type="RefSeq" id="WP_379739186.1">
    <property type="nucleotide sequence ID" value="NZ_JBHSVN010000001.1"/>
</dbReference>
<feature type="compositionally biased region" description="Basic and acidic residues" evidence="1">
    <location>
        <begin position="59"/>
        <end position="76"/>
    </location>
</feature>
<gene>
    <name evidence="2" type="ORF">ACFQE9_01080</name>
</gene>
<dbReference type="InterPro" id="IPR055923">
    <property type="entry name" value="DUF7500"/>
</dbReference>
<keyword evidence="3" id="KW-1185">Reference proteome</keyword>
<organism evidence="2 3">
    <name type="scientific">Halopenitus salinus</name>
    <dbReference type="NCBI Taxonomy" id="1198295"/>
    <lineage>
        <taxon>Archaea</taxon>
        <taxon>Methanobacteriati</taxon>
        <taxon>Methanobacteriota</taxon>
        <taxon>Stenosarchaea group</taxon>
        <taxon>Halobacteria</taxon>
        <taxon>Halobacteriales</taxon>
        <taxon>Haloferacaceae</taxon>
        <taxon>Halopenitus</taxon>
    </lineage>
</organism>
<feature type="compositionally biased region" description="Acidic residues" evidence="1">
    <location>
        <begin position="252"/>
        <end position="262"/>
    </location>
</feature>
<dbReference type="AlphaFoldDB" id="A0ABD5UP04"/>
<dbReference type="EMBL" id="JBHSXL010000001">
    <property type="protein sequence ID" value="MFC6891230.1"/>
    <property type="molecule type" value="Genomic_DNA"/>
</dbReference>
<proteinExistence type="predicted"/>
<feature type="compositionally biased region" description="Basic and acidic residues" evidence="1">
    <location>
        <begin position="272"/>
        <end position="308"/>
    </location>
</feature>
<feature type="region of interest" description="Disordered" evidence="1">
    <location>
        <begin position="246"/>
        <end position="337"/>
    </location>
</feature>
<feature type="compositionally biased region" description="Basic and acidic residues" evidence="1">
    <location>
        <begin position="126"/>
        <end position="136"/>
    </location>
</feature>
<evidence type="ECO:0000313" key="2">
    <source>
        <dbReference type="EMBL" id="MFC6891230.1"/>
    </source>
</evidence>
<feature type="region of interest" description="Disordered" evidence="1">
    <location>
        <begin position="26"/>
        <end position="136"/>
    </location>
</feature>
<evidence type="ECO:0000256" key="1">
    <source>
        <dbReference type="SAM" id="MobiDB-lite"/>
    </source>
</evidence>
<reference evidence="2 3" key="1">
    <citation type="journal article" date="2019" name="Int. J. Syst. Evol. Microbiol.">
        <title>The Global Catalogue of Microorganisms (GCM) 10K type strain sequencing project: providing services to taxonomists for standard genome sequencing and annotation.</title>
        <authorList>
            <consortium name="The Broad Institute Genomics Platform"/>
            <consortium name="The Broad Institute Genome Sequencing Center for Infectious Disease"/>
            <person name="Wu L."/>
            <person name="Ma J."/>
        </authorList>
    </citation>
    <scope>NUCLEOTIDE SEQUENCE [LARGE SCALE GENOMIC DNA]</scope>
    <source>
        <strain evidence="2 3">SKJ47</strain>
    </source>
</reference>
<feature type="compositionally biased region" description="Polar residues" evidence="1">
    <location>
        <begin position="100"/>
        <end position="117"/>
    </location>
</feature>
<sequence length="337" mass="36364">MSDDGPAFDPDDLDFTDDERVEEIDDGRYVVSAGSGPPRVPSDAERLAELLGESTESEQAERTAETESEQADRTTETDTDTGGSADSRTDTGRGRGPTSRIGTRSSDAGTSSPQEPESGTPKRSRSRSERRPISSRDVSRWLAASFEDDGFEFGFDATLSVGDEVVRHRMVSGDVSATFETLLTWFTRNAAGEAPIDEALGILIAASETPVQFPRGTLDRYVERHGLTREDSIGDLLAVAEAHGGLRIETSSDGESDESDDGADARTGNPRRRTDESGQPTREGRGNERNRRSDRDRAPRGTDSRGTDSRGTSPKSSRDDEGGDAGAWNWIGEDPDG</sequence>
<evidence type="ECO:0000313" key="3">
    <source>
        <dbReference type="Proteomes" id="UP001596296"/>
    </source>
</evidence>
<dbReference type="Proteomes" id="UP001596296">
    <property type="component" value="Unassembled WGS sequence"/>
</dbReference>
<name>A0ABD5UP04_9EURY</name>
<comment type="caution">
    <text evidence="2">The sequence shown here is derived from an EMBL/GenBank/DDBJ whole genome shotgun (WGS) entry which is preliminary data.</text>
</comment>
<protein>
    <submittedName>
        <fullName evidence="2">Uncharacterized protein</fullName>
    </submittedName>
</protein>
<accession>A0ABD5UP04</accession>